<protein>
    <recommendedName>
        <fullName evidence="2">DUF7053 domain-containing protein</fullName>
    </recommendedName>
</protein>
<dbReference type="STRING" id="100787.A0A0G4NHH8"/>
<dbReference type="InterPro" id="IPR055481">
    <property type="entry name" value="DUF7053"/>
</dbReference>
<dbReference type="PANTHER" id="PTHR38117:SF2">
    <property type="entry name" value="NACHT AND WD40 DOMAIN PROTEIN"/>
    <property type="match status" value="1"/>
</dbReference>
<feature type="region of interest" description="Disordered" evidence="1">
    <location>
        <begin position="294"/>
        <end position="425"/>
    </location>
</feature>
<feature type="region of interest" description="Disordered" evidence="1">
    <location>
        <begin position="219"/>
        <end position="238"/>
    </location>
</feature>
<keyword evidence="5" id="KW-1185">Reference proteome</keyword>
<feature type="compositionally biased region" description="Pro residues" evidence="1">
    <location>
        <begin position="301"/>
        <end position="312"/>
    </location>
</feature>
<proteinExistence type="predicted"/>
<name>A0A0G4NHH8_VERLO</name>
<evidence type="ECO:0000313" key="6">
    <source>
        <dbReference type="Proteomes" id="UP000045706"/>
    </source>
</evidence>
<gene>
    <name evidence="3" type="ORF">BN1708_009658</name>
    <name evidence="4" type="ORF">BN1723_006766</name>
</gene>
<dbReference type="EMBL" id="CVQH01001669">
    <property type="protein sequence ID" value="CRK04356.1"/>
    <property type="molecule type" value="Genomic_DNA"/>
</dbReference>
<reference evidence="5 6" key="1">
    <citation type="submission" date="2015-05" db="EMBL/GenBank/DDBJ databases">
        <authorList>
            <person name="Fogelqvist Johan"/>
        </authorList>
    </citation>
    <scope>NUCLEOTIDE SEQUENCE [LARGE SCALE GENOMIC DNA]</scope>
    <source>
        <strain evidence="3">VL1</strain>
        <strain evidence="4">VL2</strain>
    </source>
</reference>
<evidence type="ECO:0000313" key="3">
    <source>
        <dbReference type="EMBL" id="CRK04356.1"/>
    </source>
</evidence>
<evidence type="ECO:0000256" key="1">
    <source>
        <dbReference type="SAM" id="MobiDB-lite"/>
    </source>
</evidence>
<feature type="domain" description="DUF7053" evidence="2">
    <location>
        <begin position="6"/>
        <end position="181"/>
    </location>
</feature>
<feature type="compositionally biased region" description="Polar residues" evidence="1">
    <location>
        <begin position="322"/>
        <end position="359"/>
    </location>
</feature>
<feature type="compositionally biased region" description="Low complexity" evidence="1">
    <location>
        <begin position="259"/>
        <end position="270"/>
    </location>
</feature>
<feature type="compositionally biased region" description="Low complexity" evidence="1">
    <location>
        <begin position="387"/>
        <end position="397"/>
    </location>
</feature>
<evidence type="ECO:0000259" key="2">
    <source>
        <dbReference type="Pfam" id="PF23155"/>
    </source>
</evidence>
<evidence type="ECO:0000313" key="4">
    <source>
        <dbReference type="EMBL" id="CRK45858.1"/>
    </source>
</evidence>
<feature type="region of interest" description="Disordered" evidence="1">
    <location>
        <begin position="247"/>
        <end position="270"/>
    </location>
</feature>
<sequence length="425" mass="46406">MSAMLRKKEVYTTITSIPGFIPRQLAIDILHSHSEVITLNPLVIDHKPIQAPRDAASDEYYSTWYEITERMQWVPGLGKMGSGKIKFNGCFHDMPWGLQTHTYAPMNVDIRIKYRIEGNQPGIEPPVHAEIGLADLGVPADGLYLREDIEIKCNITVISYVRSQLKTASKEMVSRIIKKAELLDAGVLSAMIQDGKIKTINPNDRSSTNANTNAALLSPTFAPQRSPGLDGPASPAIPYTVPRASTYMAAMPPPGQRPGTSSSQGTQNTQGTQYAELPTQHHAPQQTAFVAELPGNFYHPQPSPGQPSPGQPSPTANAFRWSGQNSNQPGPGQASPSLTASSRPTSISSEASSGQNTGYASPALDHKGFASELSTHPETQEEHRPPQRQQQQQYYPPDLQKFDPGQHRVTGPHAYQYNPADYAPR</sequence>
<dbReference type="Proteomes" id="UP000044602">
    <property type="component" value="Unassembled WGS sequence"/>
</dbReference>
<dbReference type="AlphaFoldDB" id="A0A0G4NHH8"/>
<dbReference type="Pfam" id="PF23155">
    <property type="entry name" value="DUF7053"/>
    <property type="match status" value="1"/>
</dbReference>
<dbReference type="Proteomes" id="UP000045706">
    <property type="component" value="Unassembled WGS sequence"/>
</dbReference>
<accession>A0A0G4NHH8</accession>
<dbReference type="PANTHER" id="PTHR38117">
    <property type="entry name" value="NACHT AND WD40 DOMAIN PROTEIN"/>
    <property type="match status" value="1"/>
</dbReference>
<organism evidence="4 6">
    <name type="scientific">Verticillium longisporum</name>
    <name type="common">Verticillium dahliae var. longisporum</name>
    <dbReference type="NCBI Taxonomy" id="100787"/>
    <lineage>
        <taxon>Eukaryota</taxon>
        <taxon>Fungi</taxon>
        <taxon>Dikarya</taxon>
        <taxon>Ascomycota</taxon>
        <taxon>Pezizomycotina</taxon>
        <taxon>Sordariomycetes</taxon>
        <taxon>Hypocreomycetidae</taxon>
        <taxon>Glomerellales</taxon>
        <taxon>Plectosphaerellaceae</taxon>
        <taxon>Verticillium</taxon>
    </lineage>
</organism>
<evidence type="ECO:0000313" key="5">
    <source>
        <dbReference type="Proteomes" id="UP000044602"/>
    </source>
</evidence>
<dbReference type="EMBL" id="CVQI01035051">
    <property type="protein sequence ID" value="CRK45858.1"/>
    <property type="molecule type" value="Genomic_DNA"/>
</dbReference>